<name>A0A1L7WFR6_9HELO</name>
<dbReference type="AlphaFoldDB" id="A0A1L7WFR6"/>
<sequence length="966" mass="106869">MPPFSFLKSSRRNSQQMARNDSSVQPAHDAPEKVQRRQSKRDYFRSLLRISSESRTNRRRSSQLAMPEQPTSPINKPLPPPPPPGTETEPVKAPIKLERIMSPIALPDLHKIFSGAPQFFARSEGHHTGAPHPSVAFPWDTNLEIRDLSDHIQIQDEAWGCVTAWPHITVQVSRNAEATKIHHEKCRAHFLPRCRERPNMLSMQGIERGTMGYQAALEIGVADALEIPNEDSDSSPEAISEHRKKFLNGKDGLRPITDSTLIDRLLSVSEVYHEDPLKHRRLNVQLYTEIFTQLLFPPSRVTDSDDPYSLQVQIEALIKVLAAPMVWVDFTLVEWRIRLGQILWGTPTDPEGDEIAINNEVIYEPGTQKYWLLLQILLSCELLVRLDAISMNIDHGLEAPKLSEIHKFDKNATTSVRWSMLLARAWLENIRVEKLDHDAVPEAKPAGWLATLTGGAHTETITKDELAEVRFHGRHQARQLSGLLHFARKMAWPGLDEITTKVSSDGIKITDSIHGTPIGTPLSMSTNRSSSYFSNRRPKVRRGLSLHRNISAIIHPAGWLSNSYISGLILPGEALGHFLISTLLEHDLSAVSRLGEEANLYGGFIYSGRSFWSTACIIGRVLAAKKGATECMGWISSDVVPNGASEGWVDVDVDTDIQDDPDKKGPKPRLWQKQAVERDGDVIGGADISSVLPGDFVLPSDESVQQPLSVILESLDLDLIDSVRDSPTEEDPTPLTDASDMPAIRTYSASMRFMVEIDGEKKKEVNISLSHDVHFVTAHPCVSSPHTEILKSPMSPSFQPLEQTPASQATSPEPPKGHPLHKAFTYTKIPLSSLLSLPASTPFSSLLSSSLSPPSTSRAQSPIPSPFDQTIHSTTHTTSSTIPKVLVIDCTDQTMDLSAFPQRPMPSPHAPHPKRRGFGSDLEALARGVCAERGWNALVSRRGRGCLGCAIREAGALGWRVVLRVA</sequence>
<dbReference type="PANTHER" id="PTHR42345">
    <property type="entry name" value="TPR_REGION DOMAIN-CONTAINING PROTEIN"/>
    <property type="match status" value="1"/>
</dbReference>
<feature type="compositionally biased region" description="Pro residues" evidence="1">
    <location>
        <begin position="76"/>
        <end position="85"/>
    </location>
</feature>
<evidence type="ECO:0000313" key="3">
    <source>
        <dbReference type="Proteomes" id="UP000184330"/>
    </source>
</evidence>
<organism evidence="2 3">
    <name type="scientific">Phialocephala subalpina</name>
    <dbReference type="NCBI Taxonomy" id="576137"/>
    <lineage>
        <taxon>Eukaryota</taxon>
        <taxon>Fungi</taxon>
        <taxon>Dikarya</taxon>
        <taxon>Ascomycota</taxon>
        <taxon>Pezizomycotina</taxon>
        <taxon>Leotiomycetes</taxon>
        <taxon>Helotiales</taxon>
        <taxon>Mollisiaceae</taxon>
        <taxon>Phialocephala</taxon>
        <taxon>Phialocephala fortinii species complex</taxon>
    </lineage>
</organism>
<evidence type="ECO:0000256" key="1">
    <source>
        <dbReference type="SAM" id="MobiDB-lite"/>
    </source>
</evidence>
<feature type="compositionally biased region" description="Polar residues" evidence="1">
    <location>
        <begin position="794"/>
        <end position="811"/>
    </location>
</feature>
<dbReference type="STRING" id="576137.A0A1L7WFR6"/>
<dbReference type="OrthoDB" id="5420387at2759"/>
<protein>
    <submittedName>
        <fullName evidence="2">Uncharacterized protein</fullName>
    </submittedName>
</protein>
<feature type="region of interest" description="Disordered" evidence="1">
    <location>
        <begin position="846"/>
        <end position="878"/>
    </location>
</feature>
<feature type="region of interest" description="Disordered" evidence="1">
    <location>
        <begin position="789"/>
        <end position="821"/>
    </location>
</feature>
<dbReference type="PANTHER" id="PTHR42345:SF2">
    <property type="entry name" value="HELICASE-LIKE PROTEIN"/>
    <property type="match status" value="1"/>
</dbReference>
<gene>
    <name evidence="2" type="ORF">PAC_01492</name>
</gene>
<evidence type="ECO:0000313" key="2">
    <source>
        <dbReference type="EMBL" id="CZR51615.1"/>
    </source>
</evidence>
<feature type="compositionally biased region" description="Low complexity" evidence="1">
    <location>
        <begin position="846"/>
        <end position="857"/>
    </location>
</feature>
<dbReference type="Proteomes" id="UP000184330">
    <property type="component" value="Unassembled WGS sequence"/>
</dbReference>
<feature type="compositionally biased region" description="Basic and acidic residues" evidence="1">
    <location>
        <begin position="29"/>
        <end position="44"/>
    </location>
</feature>
<feature type="region of interest" description="Disordered" evidence="1">
    <location>
        <begin position="1"/>
        <end position="89"/>
    </location>
</feature>
<feature type="compositionally biased region" description="Polar residues" evidence="1">
    <location>
        <begin position="12"/>
        <end position="25"/>
    </location>
</feature>
<proteinExistence type="predicted"/>
<keyword evidence="3" id="KW-1185">Reference proteome</keyword>
<accession>A0A1L7WFR6</accession>
<dbReference type="EMBL" id="FJOG01000002">
    <property type="protein sequence ID" value="CZR51615.1"/>
    <property type="molecule type" value="Genomic_DNA"/>
</dbReference>
<reference evidence="2 3" key="1">
    <citation type="submission" date="2016-03" db="EMBL/GenBank/DDBJ databases">
        <authorList>
            <person name="Ploux O."/>
        </authorList>
    </citation>
    <scope>NUCLEOTIDE SEQUENCE [LARGE SCALE GENOMIC DNA]</scope>
    <source>
        <strain evidence="2 3">UAMH 11012</strain>
    </source>
</reference>